<keyword evidence="7" id="KW-1185">Reference proteome</keyword>
<name>S6AVL0_METRE</name>
<dbReference type="InterPro" id="IPR037396">
    <property type="entry name" value="FMN_HAD"/>
</dbReference>
<dbReference type="PROSITE" id="PS51349">
    <property type="entry name" value="FMN_HYDROXY_ACID_DH_2"/>
    <property type="match status" value="1"/>
</dbReference>
<proteinExistence type="predicted"/>
<evidence type="ECO:0000313" key="7">
    <source>
        <dbReference type="Proteomes" id="UP000015503"/>
    </source>
</evidence>
<evidence type="ECO:0000256" key="4">
    <source>
        <dbReference type="ARBA" id="ARBA00023002"/>
    </source>
</evidence>
<dbReference type="GO" id="GO:0004459">
    <property type="term" value="F:L-lactate dehydrogenase (NAD+) activity"/>
    <property type="evidence" value="ECO:0007669"/>
    <property type="project" value="TreeGrafter"/>
</dbReference>
<organism evidence="6 7">
    <name type="scientific">Metapseudomonas resinovorans NBRC 106553</name>
    <dbReference type="NCBI Taxonomy" id="1245471"/>
    <lineage>
        <taxon>Bacteria</taxon>
        <taxon>Pseudomonadati</taxon>
        <taxon>Pseudomonadota</taxon>
        <taxon>Gammaproteobacteria</taxon>
        <taxon>Pseudomonadales</taxon>
        <taxon>Pseudomonadaceae</taxon>
        <taxon>Metapseudomonas</taxon>
    </lineage>
</organism>
<dbReference type="Gene3D" id="3.20.20.70">
    <property type="entry name" value="Aldolase class I"/>
    <property type="match status" value="2"/>
</dbReference>
<keyword evidence="4" id="KW-0560">Oxidoreductase</keyword>
<dbReference type="Proteomes" id="UP000015503">
    <property type="component" value="Chromosome"/>
</dbReference>
<reference evidence="6 7" key="1">
    <citation type="journal article" date="2013" name="Genome Announc.">
        <title>Complete Genome Sequence of the Carbazole Degrader Pseudomonas resinovorans Strain CA10 (NBRC 106553).</title>
        <authorList>
            <person name="Shintani M."/>
            <person name="Hosoyama A."/>
            <person name="Ohji S."/>
            <person name="Tsuchikane K."/>
            <person name="Takarada H."/>
            <person name="Yamazoe A."/>
            <person name="Fujita N."/>
            <person name="Nojiri H."/>
        </authorList>
    </citation>
    <scope>NUCLEOTIDE SEQUENCE [LARGE SCALE GENOMIC DNA]</scope>
    <source>
        <strain evidence="6 7">NBRC 106553</strain>
    </source>
</reference>
<dbReference type="KEGG" id="pre:PCA10_27640"/>
<dbReference type="PANTHER" id="PTHR10578:SF107">
    <property type="entry name" value="2-HYDROXYACID OXIDASE 1"/>
    <property type="match status" value="1"/>
</dbReference>
<evidence type="ECO:0000256" key="1">
    <source>
        <dbReference type="ARBA" id="ARBA00001917"/>
    </source>
</evidence>
<comment type="cofactor">
    <cofactor evidence="1">
        <name>FMN</name>
        <dbReference type="ChEBI" id="CHEBI:58210"/>
    </cofactor>
</comment>
<feature type="domain" description="FMN hydroxy acid dehydrogenase" evidence="5">
    <location>
        <begin position="45"/>
        <end position="248"/>
    </location>
</feature>
<evidence type="ECO:0000256" key="3">
    <source>
        <dbReference type="ARBA" id="ARBA00022643"/>
    </source>
</evidence>
<dbReference type="Pfam" id="PF01070">
    <property type="entry name" value="FMN_dh"/>
    <property type="match status" value="1"/>
</dbReference>
<dbReference type="STRING" id="1245471.PCA10_27640"/>
<dbReference type="HOGENOM" id="CLU_1119424_0_0_6"/>
<protein>
    <recommendedName>
        <fullName evidence="5">FMN hydroxy acid dehydrogenase domain-containing protein</fullName>
    </recommendedName>
</protein>
<accession>S6AVL0</accession>
<dbReference type="GO" id="GO:0005886">
    <property type="term" value="C:plasma membrane"/>
    <property type="evidence" value="ECO:0007669"/>
    <property type="project" value="TreeGrafter"/>
</dbReference>
<keyword evidence="3" id="KW-0288">FMN</keyword>
<dbReference type="PATRIC" id="fig|1245471.3.peg.2800"/>
<dbReference type="EMBL" id="AP013068">
    <property type="protein sequence ID" value="BAN48496.1"/>
    <property type="molecule type" value="Genomic_DNA"/>
</dbReference>
<dbReference type="InterPro" id="IPR013785">
    <property type="entry name" value="Aldolase_TIM"/>
</dbReference>
<dbReference type="SUPFAM" id="SSF51412">
    <property type="entry name" value="Inosine monophosphate dehydrogenase (IMPDH)"/>
    <property type="match status" value="1"/>
</dbReference>
<dbReference type="InterPro" id="IPR000262">
    <property type="entry name" value="FMN-dep_DH"/>
</dbReference>
<dbReference type="eggNOG" id="COG1304">
    <property type="taxonomic scope" value="Bacteria"/>
</dbReference>
<dbReference type="AlphaFoldDB" id="S6AVL0"/>
<evidence type="ECO:0000259" key="5">
    <source>
        <dbReference type="PROSITE" id="PS51349"/>
    </source>
</evidence>
<dbReference type="GO" id="GO:0009060">
    <property type="term" value="P:aerobic respiration"/>
    <property type="evidence" value="ECO:0007669"/>
    <property type="project" value="TreeGrafter"/>
</dbReference>
<evidence type="ECO:0000256" key="2">
    <source>
        <dbReference type="ARBA" id="ARBA00022630"/>
    </source>
</evidence>
<gene>
    <name evidence="6" type="ORF">PCA10_27640</name>
</gene>
<sequence length="248" mass="26111">MGPGPYQIGGSDHPAGAVQPAGTPFFSFPFPAPRPAGPGVESEGSTLTIVATIEDLQRLASRRVPRMFYDLVDADSYSEGTYRANEADLSRIKLRQRVAVDVGARNLKTCLLGEEVTMPVALAPAGLTGMQRADGEILAARAAERFGVPFTLSTISVLPSIVDAVAARTEVWMDGGVRSGQDVFKACALGARGVMIGRGYLYGLGAEGEAGVDKCLDIIRRELDATLALSGTADIRKAGRDNLVAGTW</sequence>
<evidence type="ECO:0000313" key="6">
    <source>
        <dbReference type="EMBL" id="BAN48496.1"/>
    </source>
</evidence>
<keyword evidence="2" id="KW-0285">Flavoprotein</keyword>
<dbReference type="PANTHER" id="PTHR10578">
    <property type="entry name" value="S -2-HYDROXY-ACID OXIDASE-RELATED"/>
    <property type="match status" value="1"/>
</dbReference>